<gene>
    <name evidence="2" type="ORF">BCF53_102310</name>
</gene>
<reference evidence="2 3" key="1">
    <citation type="submission" date="2019-03" db="EMBL/GenBank/DDBJ databases">
        <title>Genomic Encyclopedia of Archaeal and Bacterial Type Strains, Phase II (KMG-II): from individual species to whole genera.</title>
        <authorList>
            <person name="Goeker M."/>
        </authorList>
    </citation>
    <scope>NUCLEOTIDE SEQUENCE [LARGE SCALE GENOMIC DNA]</scope>
    <source>
        <strain evidence="2 3">DSM 15388</strain>
    </source>
</reference>
<organism evidence="2 3">
    <name type="scientific">Reinekea marinisedimentorum</name>
    <dbReference type="NCBI Taxonomy" id="230495"/>
    <lineage>
        <taxon>Bacteria</taxon>
        <taxon>Pseudomonadati</taxon>
        <taxon>Pseudomonadota</taxon>
        <taxon>Gammaproteobacteria</taxon>
        <taxon>Oceanospirillales</taxon>
        <taxon>Saccharospirillaceae</taxon>
        <taxon>Reinekea</taxon>
    </lineage>
</organism>
<dbReference type="EMBL" id="SLZR01000002">
    <property type="protein sequence ID" value="TCS43284.1"/>
    <property type="molecule type" value="Genomic_DNA"/>
</dbReference>
<proteinExistence type="predicted"/>
<dbReference type="PROSITE" id="PS51257">
    <property type="entry name" value="PROKAR_LIPOPROTEIN"/>
    <property type="match status" value="1"/>
</dbReference>
<evidence type="ECO:0000313" key="3">
    <source>
        <dbReference type="Proteomes" id="UP000295793"/>
    </source>
</evidence>
<sequence length="221" mass="24435">MKNFMTLILCTIAFAGCANNSVKDDPLASFHASKPASILVLPVVNKSVDVMAGSSVLTTLPQLLGERGYYVFPVHTVKTLLEMEGLYEAQRVHEQPVETLASLFGADAILYVTVHSWTSKYVLIQTTTEVDLEYIITNRVGEPLYQRRQKLRYTPDSGQSNSLLDQLIVSAISAAVERADPQYIPLTREANARAFITTSNPLPPGPYSLSYEKYYATPKAD</sequence>
<evidence type="ECO:0008006" key="4">
    <source>
        <dbReference type="Google" id="ProtNLM"/>
    </source>
</evidence>
<comment type="caution">
    <text evidence="2">The sequence shown here is derived from an EMBL/GenBank/DDBJ whole genome shotgun (WGS) entry which is preliminary data.</text>
</comment>
<dbReference type="AlphaFoldDB" id="A0A4R3IBC2"/>
<protein>
    <recommendedName>
        <fullName evidence="4">Lipoprotein</fullName>
    </recommendedName>
</protein>
<dbReference type="Pfam" id="PF05643">
    <property type="entry name" value="GNA1162-like"/>
    <property type="match status" value="1"/>
</dbReference>
<keyword evidence="1" id="KW-0732">Signal</keyword>
<dbReference type="Gene3D" id="3.40.50.10610">
    <property type="entry name" value="ABC-type transport auxiliary lipoprotein component"/>
    <property type="match status" value="1"/>
</dbReference>
<dbReference type="InterPro" id="IPR008517">
    <property type="entry name" value="GNA1162-like"/>
</dbReference>
<evidence type="ECO:0000256" key="1">
    <source>
        <dbReference type="SAM" id="SignalP"/>
    </source>
</evidence>
<accession>A0A4R3IBC2</accession>
<feature type="signal peptide" evidence="1">
    <location>
        <begin position="1"/>
        <end position="15"/>
    </location>
</feature>
<evidence type="ECO:0000313" key="2">
    <source>
        <dbReference type="EMBL" id="TCS43284.1"/>
    </source>
</evidence>
<feature type="chain" id="PRO_5020636356" description="Lipoprotein" evidence="1">
    <location>
        <begin position="16"/>
        <end position="221"/>
    </location>
</feature>
<keyword evidence="3" id="KW-1185">Reference proteome</keyword>
<name>A0A4R3IBC2_9GAMM</name>
<dbReference type="Proteomes" id="UP000295793">
    <property type="component" value="Unassembled WGS sequence"/>
</dbReference>